<accession>A0A235EKU3</accession>
<evidence type="ECO:0000256" key="1">
    <source>
        <dbReference type="SAM" id="SignalP"/>
    </source>
</evidence>
<comment type="caution">
    <text evidence="2">The sequence shown here is derived from an EMBL/GenBank/DDBJ whole genome shotgun (WGS) entry which is preliminary data.</text>
</comment>
<dbReference type="RefSeq" id="WP_094289733.1">
    <property type="nucleotide sequence ID" value="NZ_NOIG01000008.1"/>
</dbReference>
<dbReference type="EMBL" id="NOIG01000008">
    <property type="protein sequence ID" value="OYD49641.1"/>
    <property type="molecule type" value="Genomic_DNA"/>
</dbReference>
<dbReference type="AlphaFoldDB" id="A0A235EKU3"/>
<dbReference type="OrthoDB" id="5616300at2"/>
<proteinExistence type="predicted"/>
<gene>
    <name evidence="2" type="ORF">CBY09_11745</name>
</gene>
<protein>
    <recommendedName>
        <fullName evidence="4">DUF2282 domain-containing protein</fullName>
    </recommendedName>
</protein>
<feature type="signal peptide" evidence="1">
    <location>
        <begin position="1"/>
        <end position="27"/>
    </location>
</feature>
<reference evidence="2 3" key="1">
    <citation type="submission" date="2017-07" db="EMBL/GenBank/DDBJ databases">
        <title>Acidovorax KNDSW TSA 6 genome sequence and assembly.</title>
        <authorList>
            <person name="Mayilraj S."/>
        </authorList>
    </citation>
    <scope>NUCLEOTIDE SEQUENCE [LARGE SCALE GENOMIC DNA]</scope>
    <source>
        <strain evidence="2 3">KNDSW-TSA6</strain>
    </source>
</reference>
<dbReference type="Proteomes" id="UP000215441">
    <property type="component" value="Unassembled WGS sequence"/>
</dbReference>
<evidence type="ECO:0000313" key="2">
    <source>
        <dbReference type="EMBL" id="OYD49641.1"/>
    </source>
</evidence>
<name>A0A235EKU3_9BURK</name>
<evidence type="ECO:0000313" key="3">
    <source>
        <dbReference type="Proteomes" id="UP000215441"/>
    </source>
</evidence>
<keyword evidence="1" id="KW-0732">Signal</keyword>
<keyword evidence="3" id="KW-1185">Reference proteome</keyword>
<organism evidence="2 3">
    <name type="scientific">Acidovorax kalamii</name>
    <dbReference type="NCBI Taxonomy" id="2004485"/>
    <lineage>
        <taxon>Bacteria</taxon>
        <taxon>Pseudomonadati</taxon>
        <taxon>Pseudomonadota</taxon>
        <taxon>Betaproteobacteria</taxon>
        <taxon>Burkholderiales</taxon>
        <taxon>Comamonadaceae</taxon>
        <taxon>Acidovorax</taxon>
    </lineage>
</organism>
<sequence>MLSTQAKSTASFALSAALLALASTSFAADAPKGSKGAAIAANDKVHCYNVHDCKGNSDCATAEHSCKGQNACKGHGFKAKTVAQCLMDKGTIGDIKG</sequence>
<feature type="chain" id="PRO_5012940857" description="DUF2282 domain-containing protein" evidence="1">
    <location>
        <begin position="28"/>
        <end position="97"/>
    </location>
</feature>
<evidence type="ECO:0008006" key="4">
    <source>
        <dbReference type="Google" id="ProtNLM"/>
    </source>
</evidence>